<sequence length="174" mass="19320">MDLRRYVRRATELWAKQGKLGGALVRAVCSHTAHLPHQKAAWTLLAEMSQYVAPSLDTNFVYDNWKQHSSVVSMETTAPLVQILTVIGNAAKNLAKVAREDMRDEIVSMLETFKVPPVVIQAAITTLSQICESLTRSREGYQAAVDNWCVPLLKKCELYLTSLIEDNSPTSSSA</sequence>
<protein>
    <submittedName>
        <fullName evidence="1">Condensin-2 complex subunit D3</fullName>
    </submittedName>
</protein>
<keyword evidence="2" id="KW-1185">Reference proteome</keyword>
<comment type="caution">
    <text evidence="1">The sequence shown here is derived from an EMBL/GenBank/DDBJ whole genome shotgun (WGS) entry which is preliminary data.</text>
</comment>
<organism evidence="1 2">
    <name type="scientific">Geodia barretti</name>
    <name type="common">Barrett's horny sponge</name>
    <dbReference type="NCBI Taxonomy" id="519541"/>
    <lineage>
        <taxon>Eukaryota</taxon>
        <taxon>Metazoa</taxon>
        <taxon>Porifera</taxon>
        <taxon>Demospongiae</taxon>
        <taxon>Heteroscleromorpha</taxon>
        <taxon>Tetractinellida</taxon>
        <taxon>Astrophorina</taxon>
        <taxon>Geodiidae</taxon>
        <taxon>Geodia</taxon>
    </lineage>
</organism>
<gene>
    <name evidence="1" type="ORF">GBAR_LOCUS19490</name>
</gene>
<reference evidence="1" key="1">
    <citation type="submission" date="2023-03" db="EMBL/GenBank/DDBJ databases">
        <authorList>
            <person name="Steffen K."/>
            <person name="Cardenas P."/>
        </authorList>
    </citation>
    <scope>NUCLEOTIDE SEQUENCE</scope>
</reference>
<dbReference type="AlphaFoldDB" id="A0AA35STX6"/>
<accession>A0AA35STX6</accession>
<dbReference type="EMBL" id="CASHTH010002749">
    <property type="protein sequence ID" value="CAI8034656.1"/>
    <property type="molecule type" value="Genomic_DNA"/>
</dbReference>
<dbReference type="Proteomes" id="UP001174909">
    <property type="component" value="Unassembled WGS sequence"/>
</dbReference>
<evidence type="ECO:0000313" key="2">
    <source>
        <dbReference type="Proteomes" id="UP001174909"/>
    </source>
</evidence>
<evidence type="ECO:0000313" key="1">
    <source>
        <dbReference type="EMBL" id="CAI8034656.1"/>
    </source>
</evidence>
<name>A0AA35STX6_GEOBA</name>
<proteinExistence type="predicted"/>